<dbReference type="Pfam" id="PF08240">
    <property type="entry name" value="ADH_N"/>
    <property type="match status" value="1"/>
</dbReference>
<evidence type="ECO:0000313" key="6">
    <source>
        <dbReference type="EMBL" id="CAB4905276.1"/>
    </source>
</evidence>
<dbReference type="InterPro" id="IPR036291">
    <property type="entry name" value="NAD(P)-bd_dom_sf"/>
</dbReference>
<evidence type="ECO:0000256" key="3">
    <source>
        <dbReference type="ARBA" id="ARBA00023002"/>
    </source>
</evidence>
<evidence type="ECO:0000259" key="5">
    <source>
        <dbReference type="Pfam" id="PF08240"/>
    </source>
</evidence>
<dbReference type="InterPro" id="IPR013154">
    <property type="entry name" value="ADH-like_N"/>
</dbReference>
<dbReference type="PANTHER" id="PTHR43401">
    <property type="entry name" value="L-THREONINE 3-DEHYDROGENASE"/>
    <property type="match status" value="1"/>
</dbReference>
<dbReference type="EMBL" id="CAFBMA010000025">
    <property type="protein sequence ID" value="CAB4905276.1"/>
    <property type="molecule type" value="Genomic_DNA"/>
</dbReference>
<keyword evidence="3" id="KW-0560">Oxidoreductase</keyword>
<name>A0A6J7GE27_9ZZZZ</name>
<dbReference type="SUPFAM" id="SSF51735">
    <property type="entry name" value="NAD(P)-binding Rossmann-fold domains"/>
    <property type="match status" value="1"/>
</dbReference>
<dbReference type="InterPro" id="IPR013149">
    <property type="entry name" value="ADH-like_C"/>
</dbReference>
<dbReference type="GO" id="GO:0008270">
    <property type="term" value="F:zinc ion binding"/>
    <property type="evidence" value="ECO:0007669"/>
    <property type="project" value="InterPro"/>
</dbReference>
<evidence type="ECO:0000259" key="4">
    <source>
        <dbReference type="Pfam" id="PF00107"/>
    </source>
</evidence>
<accession>A0A6J7GE27</accession>
<feature type="domain" description="Alcohol dehydrogenase-like N-terminal" evidence="5">
    <location>
        <begin position="29"/>
        <end position="159"/>
    </location>
</feature>
<dbReference type="PANTHER" id="PTHR43401:SF2">
    <property type="entry name" value="L-THREONINE 3-DEHYDROGENASE"/>
    <property type="match status" value="1"/>
</dbReference>
<dbReference type="AlphaFoldDB" id="A0A6J7GE27"/>
<gene>
    <name evidence="6" type="ORF">UFOPK3511_01300</name>
</gene>
<evidence type="ECO:0000256" key="2">
    <source>
        <dbReference type="ARBA" id="ARBA00022833"/>
    </source>
</evidence>
<reference evidence="6" key="1">
    <citation type="submission" date="2020-05" db="EMBL/GenBank/DDBJ databases">
        <authorList>
            <person name="Chiriac C."/>
            <person name="Salcher M."/>
            <person name="Ghai R."/>
            <person name="Kavagutti S V."/>
        </authorList>
    </citation>
    <scope>NUCLEOTIDE SEQUENCE</scope>
</reference>
<feature type="domain" description="Alcohol dehydrogenase-like C-terminal" evidence="4">
    <location>
        <begin position="205"/>
        <end position="339"/>
    </location>
</feature>
<proteinExistence type="predicted"/>
<dbReference type="Gene3D" id="3.40.50.720">
    <property type="entry name" value="NAD(P)-binding Rossmann-like Domain"/>
    <property type="match status" value="1"/>
</dbReference>
<dbReference type="InterPro" id="IPR050129">
    <property type="entry name" value="Zn_alcohol_dh"/>
</dbReference>
<dbReference type="InterPro" id="IPR011032">
    <property type="entry name" value="GroES-like_sf"/>
</dbReference>
<dbReference type="GO" id="GO:0016491">
    <property type="term" value="F:oxidoreductase activity"/>
    <property type="evidence" value="ECO:0007669"/>
    <property type="project" value="UniProtKB-KW"/>
</dbReference>
<evidence type="ECO:0000256" key="1">
    <source>
        <dbReference type="ARBA" id="ARBA00022723"/>
    </source>
</evidence>
<dbReference type="Gene3D" id="3.90.180.10">
    <property type="entry name" value="Medium-chain alcohol dehydrogenases, catalytic domain"/>
    <property type="match status" value="1"/>
</dbReference>
<protein>
    <submittedName>
        <fullName evidence="6">Unannotated protein</fullName>
    </submittedName>
</protein>
<organism evidence="6">
    <name type="scientific">freshwater metagenome</name>
    <dbReference type="NCBI Taxonomy" id="449393"/>
    <lineage>
        <taxon>unclassified sequences</taxon>
        <taxon>metagenomes</taxon>
        <taxon>ecological metagenomes</taxon>
    </lineage>
</organism>
<dbReference type="Pfam" id="PF00107">
    <property type="entry name" value="ADH_zinc_N"/>
    <property type="match status" value="1"/>
</dbReference>
<keyword evidence="2" id="KW-0862">Zinc</keyword>
<dbReference type="PROSITE" id="PS00059">
    <property type="entry name" value="ADH_ZINC"/>
    <property type="match status" value="1"/>
</dbReference>
<dbReference type="InterPro" id="IPR002328">
    <property type="entry name" value="ADH_Zn_CS"/>
</dbReference>
<keyword evidence="1" id="KW-0479">Metal-binding</keyword>
<sequence length="382" mass="40712">MLISSAAVMESPGNIAIRKFEVPEPELGAAILKVHLSGICGTDKHTYRGESRQYVGTPHEKDLEYPLICGHENVGTIVATGGDVYDSEGVVLKVGDRVVHGANVSCGTCYYCINTFPYYFCTALEDYGNSLNISRSPSLFGGWSEYMYLLPKTPLFRVPENLPDEVAVITEVMAVTHGVESAIKILGMNGGSSAGFTVGVLGVGPLGLCHLIKAKLLGAGLIVGSDVLPSRLKLAEEFGLEVGLDASKTSPAERLAKVLEVTHGRGLDIILNCSGVPSTFTEALRMVRVGGVIVEAGTFVDMGPVQINPNSDICTRSVSIIGIGGEKATEYLPAMQLMAANLDKYPFEKITSHIFSLEQAQEAVIFAQSNEAMQVAINPSKK</sequence>
<dbReference type="SUPFAM" id="SSF50129">
    <property type="entry name" value="GroES-like"/>
    <property type="match status" value="1"/>
</dbReference>